<comment type="caution">
    <text evidence="1">The sequence shown here is derived from an EMBL/GenBank/DDBJ whole genome shotgun (WGS) entry which is preliminary data.</text>
</comment>
<evidence type="ECO:0000313" key="1">
    <source>
        <dbReference type="EMBL" id="RNI33675.1"/>
    </source>
</evidence>
<keyword evidence="2" id="KW-1185">Reference proteome</keyword>
<protein>
    <submittedName>
        <fullName evidence="1">Uncharacterized protein</fullName>
    </submittedName>
</protein>
<dbReference type="AlphaFoldDB" id="A0A3M9N8I4"/>
<sequence length="87" mass="9882">MADIYNAAKITKIILGSPDFFLIRIISSFSRLAEMIVRCGYTITFRDSDKNSKRTDTGLFYFRIRHCIILKPKSFLGIEDANGSPSN</sequence>
<proteinExistence type="predicted"/>
<organism evidence="1 2">
    <name type="scientific">Hanamia caeni</name>
    <dbReference type="NCBI Taxonomy" id="2294116"/>
    <lineage>
        <taxon>Bacteria</taxon>
        <taxon>Pseudomonadati</taxon>
        <taxon>Bacteroidota</taxon>
        <taxon>Chitinophagia</taxon>
        <taxon>Chitinophagales</taxon>
        <taxon>Chitinophagaceae</taxon>
        <taxon>Hanamia</taxon>
    </lineage>
</organism>
<name>A0A3M9N8I4_9BACT</name>
<reference evidence="1 2" key="1">
    <citation type="submission" date="2018-11" db="EMBL/GenBank/DDBJ databases">
        <title>Draft genome sequence of Ferruginibacter sp. BO-59.</title>
        <authorList>
            <person name="Im W.T."/>
        </authorList>
    </citation>
    <scope>NUCLEOTIDE SEQUENCE [LARGE SCALE GENOMIC DNA]</scope>
    <source>
        <strain evidence="1 2">BO-59</strain>
    </source>
</reference>
<evidence type="ECO:0000313" key="2">
    <source>
        <dbReference type="Proteomes" id="UP000267223"/>
    </source>
</evidence>
<accession>A0A3M9N8I4</accession>
<dbReference type="Proteomes" id="UP000267223">
    <property type="component" value="Unassembled WGS sequence"/>
</dbReference>
<dbReference type="EMBL" id="RJJR01000017">
    <property type="protein sequence ID" value="RNI33675.1"/>
    <property type="molecule type" value="Genomic_DNA"/>
</dbReference>
<gene>
    <name evidence="1" type="ORF">EFY79_18125</name>
</gene>